<dbReference type="PANTHER" id="PTHR19303">
    <property type="entry name" value="TRANSPOSON"/>
    <property type="match status" value="1"/>
</dbReference>
<dbReference type="Pfam" id="PF05225">
    <property type="entry name" value="HTH_psq"/>
    <property type="match status" value="1"/>
</dbReference>
<evidence type="ECO:0000313" key="5">
    <source>
        <dbReference type="EnsemblMetazoa" id="PPAI008149-PA"/>
    </source>
</evidence>
<keyword evidence="3" id="KW-0539">Nucleus</keyword>
<dbReference type="EnsemblMetazoa" id="PPAI008149-RA">
    <property type="protein sequence ID" value="PPAI008149-PA"/>
    <property type="gene ID" value="PPAI008149"/>
</dbReference>
<sequence length="546" mass="62039">MTPRGKKKQVSYSDLQLNDALSAVSNGMSVGKAARQFQIPRTTLRYKLSGKIPRGISEHGGRQCFLGKEIESEIVEWILQCARRGFPVGRDGLLTTVQQIIEGLPNKGGFKNKRPSVKWFYKFMKRHPEISVKKAEYVNRARGSVTEDKIRLWFKDVKKQLEDYDKILNYPERVFNMDETAFTLAPKGEFILGPVGRHVYMESSHSDKESITTLFAVNAAGVFAPPLTLFKYDRLPLIAAKSAPPNWGIGKSESGWMTGATFYEYIGNVFLPFLNEKNIKRPVIVFLDGHSSHLTLHLSKLCREKGIVLVALYPNATHILQPLDVAVFKPIKAKWGKLKTEWRMMHNGAEISKFDIPKILNQIILEERMVNNIISGFRATGLYPFNPDSVDYGKVIERVENRKQLQVEEDSQSPVKTCVKILESKISPDLLIQFKVIKENGDDFPGDDATKVLYSAWKEMADMQDHNQQDTQPEISSNADDYTKQTDEVKWPERQMKKRRHDQENIPRKSIPELGKGGGGERGYTKIDDTETGTSDAESEDLERLL</sequence>
<reference evidence="5" key="1">
    <citation type="submission" date="2022-08" db="UniProtKB">
        <authorList>
            <consortium name="EnsemblMetazoa"/>
        </authorList>
    </citation>
    <scope>IDENTIFICATION</scope>
    <source>
        <strain evidence="5">Israel</strain>
    </source>
</reference>
<dbReference type="Gene3D" id="1.10.10.60">
    <property type="entry name" value="Homeodomain-like"/>
    <property type="match status" value="1"/>
</dbReference>
<dbReference type="Gene3D" id="3.30.420.10">
    <property type="entry name" value="Ribonuclease H-like superfamily/Ribonuclease H"/>
    <property type="match status" value="1"/>
</dbReference>
<dbReference type="Pfam" id="PF03221">
    <property type="entry name" value="HTH_Tnp_Tc5"/>
    <property type="match status" value="1"/>
</dbReference>
<dbReference type="PROSITE" id="PS51253">
    <property type="entry name" value="HTH_CENPB"/>
    <property type="match status" value="1"/>
</dbReference>
<comment type="subcellular location">
    <subcellularLocation>
        <location evidence="1">Nucleus</location>
    </subcellularLocation>
</comment>
<dbReference type="InterPro" id="IPR036397">
    <property type="entry name" value="RNaseH_sf"/>
</dbReference>
<dbReference type="Proteomes" id="UP000092462">
    <property type="component" value="Unassembled WGS sequence"/>
</dbReference>
<organism evidence="5 6">
    <name type="scientific">Phlebotomus papatasi</name>
    <name type="common">Sandfly</name>
    <dbReference type="NCBI Taxonomy" id="29031"/>
    <lineage>
        <taxon>Eukaryota</taxon>
        <taxon>Metazoa</taxon>
        <taxon>Ecdysozoa</taxon>
        <taxon>Arthropoda</taxon>
        <taxon>Hexapoda</taxon>
        <taxon>Insecta</taxon>
        <taxon>Pterygota</taxon>
        <taxon>Neoptera</taxon>
        <taxon>Endopterygota</taxon>
        <taxon>Diptera</taxon>
        <taxon>Nematocera</taxon>
        <taxon>Psychodoidea</taxon>
        <taxon>Psychodidae</taxon>
        <taxon>Phlebotomus</taxon>
        <taxon>Phlebotomus</taxon>
    </lineage>
</organism>
<dbReference type="SMART" id="SM00674">
    <property type="entry name" value="CENPB"/>
    <property type="match status" value="1"/>
</dbReference>
<name>A0A1B0DJ12_PHLPP</name>
<feature type="compositionally biased region" description="Basic and acidic residues" evidence="4">
    <location>
        <begin position="481"/>
        <end position="511"/>
    </location>
</feature>
<evidence type="ECO:0000256" key="1">
    <source>
        <dbReference type="ARBA" id="ARBA00004123"/>
    </source>
</evidence>
<dbReference type="EMBL" id="AJVK01063592">
    <property type="status" value="NOT_ANNOTATED_CDS"/>
    <property type="molecule type" value="Genomic_DNA"/>
</dbReference>
<dbReference type="AlphaFoldDB" id="A0A1B0DJ12"/>
<dbReference type="GO" id="GO:0005634">
    <property type="term" value="C:nucleus"/>
    <property type="evidence" value="ECO:0007669"/>
    <property type="project" value="UniProtKB-SubCell"/>
</dbReference>
<feature type="compositionally biased region" description="Acidic residues" evidence="4">
    <location>
        <begin position="537"/>
        <end position="546"/>
    </location>
</feature>
<keyword evidence="6" id="KW-1185">Reference proteome</keyword>
<keyword evidence="2" id="KW-0238">DNA-binding</keyword>
<evidence type="ECO:0000256" key="3">
    <source>
        <dbReference type="ARBA" id="ARBA00023242"/>
    </source>
</evidence>
<evidence type="ECO:0000256" key="4">
    <source>
        <dbReference type="SAM" id="MobiDB-lite"/>
    </source>
</evidence>
<dbReference type="PANTHER" id="PTHR19303:SF74">
    <property type="entry name" value="POGO TRANSPOSABLE ELEMENT WITH KRAB DOMAIN"/>
    <property type="match status" value="1"/>
</dbReference>
<protein>
    <submittedName>
        <fullName evidence="5">Uncharacterized protein</fullName>
    </submittedName>
</protein>
<dbReference type="InterPro" id="IPR009057">
    <property type="entry name" value="Homeodomain-like_sf"/>
</dbReference>
<feature type="compositionally biased region" description="Polar residues" evidence="4">
    <location>
        <begin position="469"/>
        <end position="480"/>
    </location>
</feature>
<dbReference type="InterPro" id="IPR050863">
    <property type="entry name" value="CenT-Element_Derived"/>
</dbReference>
<dbReference type="VEuPathDB" id="VectorBase:PPAPM1_012419"/>
<evidence type="ECO:0000256" key="2">
    <source>
        <dbReference type="ARBA" id="ARBA00023125"/>
    </source>
</evidence>
<dbReference type="Pfam" id="PF03184">
    <property type="entry name" value="DDE_1"/>
    <property type="match status" value="1"/>
</dbReference>
<dbReference type="InterPro" id="IPR007889">
    <property type="entry name" value="HTH_Psq"/>
</dbReference>
<accession>A0A1B0DJ12</accession>
<dbReference type="VEuPathDB" id="VectorBase:PPAI008149"/>
<evidence type="ECO:0000313" key="6">
    <source>
        <dbReference type="Proteomes" id="UP000092462"/>
    </source>
</evidence>
<dbReference type="GO" id="GO:0003677">
    <property type="term" value="F:DNA binding"/>
    <property type="evidence" value="ECO:0007669"/>
    <property type="project" value="UniProtKB-KW"/>
</dbReference>
<dbReference type="SUPFAM" id="SSF46689">
    <property type="entry name" value="Homeodomain-like"/>
    <property type="match status" value="2"/>
</dbReference>
<dbReference type="InterPro" id="IPR004875">
    <property type="entry name" value="DDE_SF_endonuclease_dom"/>
</dbReference>
<dbReference type="InterPro" id="IPR006600">
    <property type="entry name" value="HTH_CenpB_DNA-bd_dom"/>
</dbReference>
<feature type="region of interest" description="Disordered" evidence="4">
    <location>
        <begin position="463"/>
        <end position="546"/>
    </location>
</feature>
<proteinExistence type="predicted"/>